<proteinExistence type="predicted"/>
<gene>
    <name evidence="1" type="ORF">SAMN05216552_103191</name>
</gene>
<evidence type="ECO:0000313" key="2">
    <source>
        <dbReference type="Proteomes" id="UP000199391"/>
    </source>
</evidence>
<dbReference type="RefSeq" id="WP_093558544.1">
    <property type="nucleotide sequence ID" value="NZ_FPBO01000031.1"/>
</dbReference>
<dbReference type="InterPro" id="IPR022053">
    <property type="entry name" value="DUF3613"/>
</dbReference>
<dbReference type="EMBL" id="FPBO01000031">
    <property type="protein sequence ID" value="SFV10377.1"/>
    <property type="molecule type" value="Genomic_DNA"/>
</dbReference>
<dbReference type="AlphaFoldDB" id="A0A1I7LL09"/>
<evidence type="ECO:0000313" key="1">
    <source>
        <dbReference type="EMBL" id="SFV10377.1"/>
    </source>
</evidence>
<dbReference type="Pfam" id="PF12266">
    <property type="entry name" value="DUF3613"/>
    <property type="match status" value="1"/>
</dbReference>
<name>A0A1I7LL09_9BURK</name>
<keyword evidence="2" id="KW-1185">Reference proteome</keyword>
<organism evidence="1 2">
    <name type="scientific">Pseudoduganella namucuonensis</name>
    <dbReference type="NCBI Taxonomy" id="1035707"/>
    <lineage>
        <taxon>Bacteria</taxon>
        <taxon>Pseudomonadati</taxon>
        <taxon>Pseudomonadota</taxon>
        <taxon>Betaproteobacteria</taxon>
        <taxon>Burkholderiales</taxon>
        <taxon>Oxalobacteraceae</taxon>
        <taxon>Telluria group</taxon>
        <taxon>Pseudoduganella</taxon>
    </lineage>
</organism>
<dbReference type="STRING" id="1035707.SAMN05216552_103191"/>
<dbReference type="Proteomes" id="UP000199391">
    <property type="component" value="Unassembled WGS sequence"/>
</dbReference>
<reference evidence="2" key="1">
    <citation type="submission" date="2016-10" db="EMBL/GenBank/DDBJ databases">
        <authorList>
            <person name="Varghese N."/>
            <person name="Submissions S."/>
        </authorList>
    </citation>
    <scope>NUCLEOTIDE SEQUENCE [LARGE SCALE GENOMIC DNA]</scope>
    <source>
        <strain evidence="2">CGMCC 1.11014</strain>
    </source>
</reference>
<protein>
    <recommendedName>
        <fullName evidence="3">Pilus assembly protein</fullName>
    </recommendedName>
</protein>
<accession>A0A1I7LL09</accession>
<evidence type="ECO:0008006" key="3">
    <source>
        <dbReference type="Google" id="ProtNLM"/>
    </source>
</evidence>
<sequence length="107" mass="10411">MKPATQSALKPATGPAAAAAARSAAVPLLALCLLLAGCAAPRAPQPFGVATRSALALQVANPAPAAAGRAAGIDGATAARAHERYLKSYAAPARQPDVFAIGAGEGK</sequence>